<dbReference type="PIRSF" id="PIRSF018147">
    <property type="entry name" value="ORMDL"/>
    <property type="match status" value="1"/>
</dbReference>
<comment type="subcellular location">
    <subcellularLocation>
        <location evidence="1">Membrane</location>
        <topology evidence="1">Multi-pass membrane protein</topology>
    </subcellularLocation>
</comment>
<keyword evidence="2 5" id="KW-0812">Transmembrane</keyword>
<dbReference type="STRING" id="984486.A0A1E3QGY4"/>
<keyword evidence="7" id="KW-1185">Reference proteome</keyword>
<feature type="transmembrane region" description="Helical" evidence="5">
    <location>
        <begin position="43"/>
        <end position="62"/>
    </location>
</feature>
<evidence type="ECO:0008006" key="8">
    <source>
        <dbReference type="Google" id="ProtNLM"/>
    </source>
</evidence>
<reference evidence="7" key="1">
    <citation type="submission" date="2016-05" db="EMBL/GenBank/DDBJ databases">
        <title>Comparative genomics of biotechnologically important yeasts.</title>
        <authorList>
            <consortium name="DOE Joint Genome Institute"/>
            <person name="Riley R."/>
            <person name="Haridas S."/>
            <person name="Wolfe K.H."/>
            <person name="Lopes M.R."/>
            <person name="Hittinger C.T."/>
            <person name="Goker M."/>
            <person name="Salamov A."/>
            <person name="Wisecaver J."/>
            <person name="Long T.M."/>
            <person name="Aerts A.L."/>
            <person name="Barry K."/>
            <person name="Choi C."/>
            <person name="Clum A."/>
            <person name="Coughlan A.Y."/>
            <person name="Deshpande S."/>
            <person name="Douglass A.P."/>
            <person name="Hanson S.J."/>
            <person name="Klenk H.-P."/>
            <person name="Labutti K."/>
            <person name="Lapidus A."/>
            <person name="Lindquist E."/>
            <person name="Lipzen A."/>
            <person name="Meier-Kolthoff J.P."/>
            <person name="Ohm R.A."/>
            <person name="Otillar R.P."/>
            <person name="Pangilinan J."/>
            <person name="Peng Y."/>
            <person name="Rokas A."/>
            <person name="Rosa C.A."/>
            <person name="Scheuner C."/>
            <person name="Sibirny A.A."/>
            <person name="Slot J.C."/>
            <person name="Stielow J.B."/>
            <person name="Sun H."/>
            <person name="Kurtzman C.P."/>
            <person name="Blackwell M."/>
            <person name="Grigoriev I.V."/>
            <person name="Jeffries T.W."/>
        </authorList>
    </citation>
    <scope>NUCLEOTIDE SEQUENCE [LARGE SCALE GENOMIC DNA]</scope>
    <source>
        <strain evidence="7">NRRL Y-12698</strain>
    </source>
</reference>
<dbReference type="Pfam" id="PF04061">
    <property type="entry name" value="ORMDL"/>
    <property type="match status" value="1"/>
</dbReference>
<dbReference type="PANTHER" id="PTHR12665">
    <property type="entry name" value="ORMDL PROTEINS"/>
    <property type="match status" value="1"/>
</dbReference>
<dbReference type="GeneID" id="30149931"/>
<accession>A0A1E3QGY4</accession>
<evidence type="ECO:0000256" key="3">
    <source>
        <dbReference type="ARBA" id="ARBA00022989"/>
    </source>
</evidence>
<keyword evidence="3 5" id="KW-1133">Transmembrane helix</keyword>
<evidence type="ECO:0000313" key="6">
    <source>
        <dbReference type="EMBL" id="ODQ76955.1"/>
    </source>
</evidence>
<dbReference type="OrthoDB" id="1932233at2759"/>
<dbReference type="EMBL" id="KV454445">
    <property type="protein sequence ID" value="ODQ76955.1"/>
    <property type="molecule type" value="Genomic_DNA"/>
</dbReference>
<evidence type="ECO:0000256" key="4">
    <source>
        <dbReference type="ARBA" id="ARBA00023136"/>
    </source>
</evidence>
<dbReference type="GO" id="GO:0005789">
    <property type="term" value="C:endoplasmic reticulum membrane"/>
    <property type="evidence" value="ECO:0007669"/>
    <property type="project" value="InterPro"/>
</dbReference>
<name>A0A1E3QGY4_9ASCO</name>
<proteinExistence type="predicted"/>
<evidence type="ECO:0000256" key="1">
    <source>
        <dbReference type="ARBA" id="ARBA00004141"/>
    </source>
</evidence>
<sequence length="182" mass="20984">MPRTRARRSSSIKIQHMAPDSQDVLNDQDLQTNLNANWINFKGAWVIHFVIIGLVKVFYTLILKSYGLNTAELNWTLTNLTYTVGSYIMFHQVKGTPFEFNLGAYDKLTMWEQLDNGDQYTPAKKFLMGMPIALFLCITHFTNYSVRMSIFNGACCLLCVIPKLELSHRLRVSIPYLSEYEN</sequence>
<dbReference type="InterPro" id="IPR007203">
    <property type="entry name" value="ORMDL"/>
</dbReference>
<dbReference type="AlphaFoldDB" id="A0A1E3QGY4"/>
<protein>
    <recommendedName>
        <fullName evidence="8">Protein ORM1</fullName>
    </recommendedName>
</protein>
<dbReference type="RefSeq" id="XP_018982283.1">
    <property type="nucleotide sequence ID" value="XM_019132078.1"/>
</dbReference>
<dbReference type="Proteomes" id="UP000094336">
    <property type="component" value="Unassembled WGS sequence"/>
</dbReference>
<organism evidence="6 7">
    <name type="scientific">Babjeviella inositovora NRRL Y-12698</name>
    <dbReference type="NCBI Taxonomy" id="984486"/>
    <lineage>
        <taxon>Eukaryota</taxon>
        <taxon>Fungi</taxon>
        <taxon>Dikarya</taxon>
        <taxon>Ascomycota</taxon>
        <taxon>Saccharomycotina</taxon>
        <taxon>Pichiomycetes</taxon>
        <taxon>Serinales incertae sedis</taxon>
        <taxon>Babjeviella</taxon>
    </lineage>
</organism>
<evidence type="ECO:0000256" key="2">
    <source>
        <dbReference type="ARBA" id="ARBA00022692"/>
    </source>
</evidence>
<feature type="transmembrane region" description="Helical" evidence="5">
    <location>
        <begin position="126"/>
        <end position="144"/>
    </location>
</feature>
<keyword evidence="4 5" id="KW-0472">Membrane</keyword>
<gene>
    <name evidence="6" type="ORF">BABINDRAFT_42535</name>
</gene>
<evidence type="ECO:0000256" key="5">
    <source>
        <dbReference type="SAM" id="Phobius"/>
    </source>
</evidence>
<evidence type="ECO:0000313" key="7">
    <source>
        <dbReference type="Proteomes" id="UP000094336"/>
    </source>
</evidence>